<feature type="region of interest" description="Disordered" evidence="1">
    <location>
        <begin position="233"/>
        <end position="262"/>
    </location>
</feature>
<name>A0A835QCG8_VANPL</name>
<dbReference type="AlphaFoldDB" id="A0A835QCG8"/>
<feature type="transmembrane region" description="Helical" evidence="2">
    <location>
        <begin position="164"/>
        <end position="182"/>
    </location>
</feature>
<dbReference type="EMBL" id="JADCNL010000008">
    <property type="protein sequence ID" value="KAG0469864.1"/>
    <property type="molecule type" value="Genomic_DNA"/>
</dbReference>
<evidence type="ECO:0000256" key="2">
    <source>
        <dbReference type="SAM" id="Phobius"/>
    </source>
</evidence>
<sequence length="262" mass="29106">MQEVQNLPVTLLRLPNAMIANRLLSNVSPQREAPYRRSVLDAPILVLVNIITYFCFLEQLLVNDIGARSLVISLPISCFMGLLASLIACIMAKLNNKDKPRSGKKAITIEMVPKKQANKKDIGIGLLGVVMDSIIFVGSKVTCMEKAIRQWTWWLDLHAIRIGFGIRFAIVVVIAHIFYEMASQNLPRILKVGAIFSILISSVSGIGITISVTALLVECLLWRIRRNARVQQANGSQQQSTQNDLEGEQSEVAEQQVTPKIE</sequence>
<comment type="caution">
    <text evidence="3">The sequence shown here is derived from an EMBL/GenBank/DDBJ whole genome shotgun (WGS) entry which is preliminary data.</text>
</comment>
<dbReference type="PANTHER" id="PTHR46158">
    <property type="entry name" value="OS02G0165000 PROTEIN"/>
    <property type="match status" value="1"/>
</dbReference>
<accession>A0A835QCG8</accession>
<evidence type="ECO:0000313" key="4">
    <source>
        <dbReference type="Proteomes" id="UP000636800"/>
    </source>
</evidence>
<keyword evidence="2" id="KW-0812">Transmembrane</keyword>
<feature type="transmembrane region" description="Helical" evidence="2">
    <location>
        <begin position="74"/>
        <end position="94"/>
    </location>
</feature>
<proteinExistence type="predicted"/>
<gene>
    <name evidence="3" type="ORF">HPP92_016564</name>
</gene>
<evidence type="ECO:0000256" key="1">
    <source>
        <dbReference type="SAM" id="MobiDB-lite"/>
    </source>
</evidence>
<keyword evidence="4" id="KW-1185">Reference proteome</keyword>
<feature type="compositionally biased region" description="Polar residues" evidence="1">
    <location>
        <begin position="252"/>
        <end position="262"/>
    </location>
</feature>
<reference evidence="3 4" key="1">
    <citation type="journal article" date="2020" name="Nat. Food">
        <title>A phased Vanilla planifolia genome enables genetic improvement of flavour and production.</title>
        <authorList>
            <person name="Hasing T."/>
            <person name="Tang H."/>
            <person name="Brym M."/>
            <person name="Khazi F."/>
            <person name="Huang T."/>
            <person name="Chambers A.H."/>
        </authorList>
    </citation>
    <scope>NUCLEOTIDE SEQUENCE [LARGE SCALE GENOMIC DNA]</scope>
    <source>
        <tissue evidence="3">Leaf</tissue>
    </source>
</reference>
<dbReference type="PANTHER" id="PTHR46158:SF2">
    <property type="entry name" value="OS02G0165000 PROTEIN"/>
    <property type="match status" value="1"/>
</dbReference>
<evidence type="ECO:0000313" key="3">
    <source>
        <dbReference type="EMBL" id="KAG0469864.1"/>
    </source>
</evidence>
<dbReference type="Proteomes" id="UP000636800">
    <property type="component" value="Unassembled WGS sequence"/>
</dbReference>
<feature type="compositionally biased region" description="Low complexity" evidence="1">
    <location>
        <begin position="233"/>
        <end position="243"/>
    </location>
</feature>
<protein>
    <submittedName>
        <fullName evidence="3">Uncharacterized protein</fullName>
    </submittedName>
</protein>
<keyword evidence="2" id="KW-0472">Membrane</keyword>
<feature type="transmembrane region" description="Helical" evidence="2">
    <location>
        <begin position="122"/>
        <end position="143"/>
    </location>
</feature>
<feature type="transmembrane region" description="Helical" evidence="2">
    <location>
        <begin position="42"/>
        <end position="62"/>
    </location>
</feature>
<organism evidence="3 4">
    <name type="scientific">Vanilla planifolia</name>
    <name type="common">Vanilla</name>
    <dbReference type="NCBI Taxonomy" id="51239"/>
    <lineage>
        <taxon>Eukaryota</taxon>
        <taxon>Viridiplantae</taxon>
        <taxon>Streptophyta</taxon>
        <taxon>Embryophyta</taxon>
        <taxon>Tracheophyta</taxon>
        <taxon>Spermatophyta</taxon>
        <taxon>Magnoliopsida</taxon>
        <taxon>Liliopsida</taxon>
        <taxon>Asparagales</taxon>
        <taxon>Orchidaceae</taxon>
        <taxon>Vanilloideae</taxon>
        <taxon>Vanilleae</taxon>
        <taxon>Vanilla</taxon>
    </lineage>
</organism>
<feature type="transmembrane region" description="Helical" evidence="2">
    <location>
        <begin position="194"/>
        <end position="222"/>
    </location>
</feature>
<keyword evidence="2" id="KW-1133">Transmembrane helix</keyword>
<dbReference type="OrthoDB" id="10251113at2759"/>